<dbReference type="CDD" id="cd04370">
    <property type="entry name" value="BAH"/>
    <property type="match status" value="1"/>
</dbReference>
<dbReference type="Gene3D" id="2.30.30.490">
    <property type="match status" value="1"/>
</dbReference>
<evidence type="ECO:0000313" key="4">
    <source>
        <dbReference type="Proteomes" id="UP001362999"/>
    </source>
</evidence>
<feature type="region of interest" description="Disordered" evidence="1">
    <location>
        <begin position="366"/>
        <end position="389"/>
    </location>
</feature>
<dbReference type="AlphaFoldDB" id="A0AAW0CTZ5"/>
<proteinExistence type="predicted"/>
<keyword evidence="4" id="KW-1185">Reference proteome</keyword>
<dbReference type="GO" id="GO:0003682">
    <property type="term" value="F:chromatin binding"/>
    <property type="evidence" value="ECO:0007669"/>
    <property type="project" value="InterPro"/>
</dbReference>
<comment type="caution">
    <text evidence="3">The sequence shown here is derived from an EMBL/GenBank/DDBJ whole genome shotgun (WGS) entry which is preliminary data.</text>
</comment>
<evidence type="ECO:0000256" key="1">
    <source>
        <dbReference type="SAM" id="MobiDB-lite"/>
    </source>
</evidence>
<gene>
    <name evidence="3" type="ORF">R3P38DRAFT_3260258</name>
</gene>
<accession>A0AAW0CTZ5</accession>
<feature type="compositionally biased region" description="Basic residues" evidence="1">
    <location>
        <begin position="1"/>
        <end position="16"/>
    </location>
</feature>
<evidence type="ECO:0000313" key="3">
    <source>
        <dbReference type="EMBL" id="KAK7042213.1"/>
    </source>
</evidence>
<dbReference type="PANTHER" id="PTHR46364">
    <property type="entry name" value="OS08G0421900 PROTEIN"/>
    <property type="match status" value="1"/>
</dbReference>
<dbReference type="InterPro" id="IPR001025">
    <property type="entry name" value="BAH_dom"/>
</dbReference>
<protein>
    <submittedName>
        <fullName evidence="3">BAH domain-containing protein</fullName>
    </submittedName>
</protein>
<dbReference type="InterPro" id="IPR043151">
    <property type="entry name" value="BAH_sf"/>
</dbReference>
<feature type="region of interest" description="Disordered" evidence="1">
    <location>
        <begin position="1"/>
        <end position="34"/>
    </location>
</feature>
<feature type="compositionally biased region" description="Low complexity" evidence="1">
    <location>
        <begin position="244"/>
        <end position="255"/>
    </location>
</feature>
<feature type="region of interest" description="Disordered" evidence="1">
    <location>
        <begin position="243"/>
        <end position="272"/>
    </location>
</feature>
<dbReference type="EMBL" id="JAWWNJ010000013">
    <property type="protein sequence ID" value="KAK7042213.1"/>
    <property type="molecule type" value="Genomic_DNA"/>
</dbReference>
<reference evidence="3 4" key="1">
    <citation type="journal article" date="2024" name="J Genomics">
        <title>Draft genome sequencing and assembly of Favolaschia claudopus CIRM-BRFM 2984 isolated from oak limbs.</title>
        <authorList>
            <person name="Navarro D."/>
            <person name="Drula E."/>
            <person name="Chaduli D."/>
            <person name="Cazenave R."/>
            <person name="Ahrendt S."/>
            <person name="Wang J."/>
            <person name="Lipzen A."/>
            <person name="Daum C."/>
            <person name="Barry K."/>
            <person name="Grigoriev I.V."/>
            <person name="Favel A."/>
            <person name="Rosso M.N."/>
            <person name="Martin F."/>
        </authorList>
    </citation>
    <scope>NUCLEOTIDE SEQUENCE [LARGE SCALE GENOMIC DNA]</scope>
    <source>
        <strain evidence="3 4">CIRM-BRFM 2984</strain>
    </source>
</reference>
<sequence length="410" mass="44932">MPKARARLTLQKRSKNSRSAFKRDKTGPETPEGWGNWPQYTTFDITDDDRTVHSFSVGDTARVLPYGREDDDTLERHEFWVCTIIDVRAETEDEVWAMVEWYYSAADVLKFDKKFDVSHCGPYERLKSSHTDCIASHCFDGLASVKSYNETDLHQEPIVTGDFYYRYTINTLDGSISPKPSSSCVCGRLSNPADRNPESVMHFCPQSTCRRYFHRGCIASTSRQSSLYRIHFLLADPDTGLPLSHSSTSKTSSTESAKKRPRRNHTPSSAPTVADTTAAFELLIAELPQPLLLAAAQAMVRGGAHGVTGNVSAVAAARRVVCGALKDGLRTDGWRNMMPDGWEMTMVDGWDEEDVVLGSSDGHVIPASANGNGKKRKAKAGSSSPVKGKARAVASSQVEVLSCPGCGNAV</sequence>
<dbReference type="Proteomes" id="UP001362999">
    <property type="component" value="Unassembled WGS sequence"/>
</dbReference>
<dbReference type="PROSITE" id="PS51038">
    <property type="entry name" value="BAH"/>
    <property type="match status" value="1"/>
</dbReference>
<organism evidence="3 4">
    <name type="scientific">Favolaschia claudopus</name>
    <dbReference type="NCBI Taxonomy" id="2862362"/>
    <lineage>
        <taxon>Eukaryota</taxon>
        <taxon>Fungi</taxon>
        <taxon>Dikarya</taxon>
        <taxon>Basidiomycota</taxon>
        <taxon>Agaricomycotina</taxon>
        <taxon>Agaricomycetes</taxon>
        <taxon>Agaricomycetidae</taxon>
        <taxon>Agaricales</taxon>
        <taxon>Marasmiineae</taxon>
        <taxon>Mycenaceae</taxon>
        <taxon>Favolaschia</taxon>
    </lineage>
</organism>
<name>A0AAW0CTZ5_9AGAR</name>
<evidence type="ECO:0000259" key="2">
    <source>
        <dbReference type="PROSITE" id="PS51038"/>
    </source>
</evidence>
<feature type="domain" description="BAH" evidence="2">
    <location>
        <begin position="53"/>
        <end position="180"/>
    </location>
</feature>